<evidence type="ECO:0000256" key="14">
    <source>
        <dbReference type="PIRSR" id="PIRSR000114-1"/>
    </source>
</evidence>
<dbReference type="FunFam" id="3.40.50.720:FF:000019">
    <property type="entry name" value="Glycerol-3-phosphate dehydrogenase [NAD(P)+]"/>
    <property type="match status" value="1"/>
</dbReference>
<evidence type="ECO:0000256" key="12">
    <source>
        <dbReference type="ARBA" id="ARBA00080511"/>
    </source>
</evidence>
<dbReference type="PRINTS" id="PR00077">
    <property type="entry name" value="GPDHDRGNASE"/>
</dbReference>
<dbReference type="GO" id="GO:0005975">
    <property type="term" value="P:carbohydrate metabolic process"/>
    <property type="evidence" value="ECO:0007669"/>
    <property type="project" value="InterPro"/>
</dbReference>
<feature type="active site" description="Proton acceptor" evidence="13 14">
    <location>
        <position position="194"/>
    </location>
</feature>
<evidence type="ECO:0000256" key="13">
    <source>
        <dbReference type="HAMAP-Rule" id="MF_00394"/>
    </source>
</evidence>
<feature type="binding site" evidence="13">
    <location>
        <position position="258"/>
    </location>
    <ligand>
        <name>sn-glycerol 3-phosphate</name>
        <dbReference type="ChEBI" id="CHEBI:57597"/>
    </ligand>
</feature>
<keyword evidence="8 13" id="KW-1208">Phospholipid metabolism</keyword>
<comment type="catalytic activity">
    <reaction evidence="9">
        <text>sn-glycerol 3-phosphate + NADP(+) = dihydroxyacetone phosphate + NADPH + H(+)</text>
        <dbReference type="Rhea" id="RHEA:11096"/>
        <dbReference type="ChEBI" id="CHEBI:15378"/>
        <dbReference type="ChEBI" id="CHEBI:57597"/>
        <dbReference type="ChEBI" id="CHEBI:57642"/>
        <dbReference type="ChEBI" id="CHEBI:57783"/>
        <dbReference type="ChEBI" id="CHEBI:58349"/>
        <dbReference type="EC" id="1.1.1.94"/>
    </reaction>
    <physiologicalReaction direction="right-to-left" evidence="9">
        <dbReference type="Rhea" id="RHEA:11098"/>
    </physiologicalReaction>
</comment>
<dbReference type="Gene3D" id="3.40.50.720">
    <property type="entry name" value="NAD(P)-binding Rossmann-like Domain"/>
    <property type="match status" value="1"/>
</dbReference>
<dbReference type="NCBIfam" id="NF000942">
    <property type="entry name" value="PRK00094.1-4"/>
    <property type="match status" value="1"/>
</dbReference>
<dbReference type="UniPathway" id="UPA00940"/>
<dbReference type="InterPro" id="IPR006168">
    <property type="entry name" value="G3P_DH_NAD-dep"/>
</dbReference>
<comment type="caution">
    <text evidence="20">The sequence shown here is derived from an EMBL/GenBank/DDBJ whole genome shotgun (WGS) entry which is preliminary data.</text>
</comment>
<dbReference type="InterPro" id="IPR008927">
    <property type="entry name" value="6-PGluconate_DH-like_C_sf"/>
</dbReference>
<evidence type="ECO:0000256" key="5">
    <source>
        <dbReference type="ARBA" id="ARBA00023027"/>
    </source>
</evidence>
<dbReference type="GO" id="GO:0006650">
    <property type="term" value="P:glycerophospholipid metabolic process"/>
    <property type="evidence" value="ECO:0007669"/>
    <property type="project" value="UniProtKB-UniRule"/>
</dbReference>
<dbReference type="EC" id="1.1.1.94" evidence="10 13"/>
<evidence type="ECO:0000313" key="20">
    <source>
        <dbReference type="EMBL" id="PIR02485.1"/>
    </source>
</evidence>
<dbReference type="PIRSF" id="PIRSF000114">
    <property type="entry name" value="Glycerol-3-P_dh"/>
    <property type="match status" value="1"/>
</dbReference>
<feature type="binding site" evidence="16">
    <location>
        <position position="258"/>
    </location>
    <ligand>
        <name>NAD(+)</name>
        <dbReference type="ChEBI" id="CHEBI:57540"/>
    </ligand>
</feature>
<feature type="binding site" evidence="13">
    <location>
        <position position="284"/>
    </location>
    <ligand>
        <name>NADPH</name>
        <dbReference type="ChEBI" id="CHEBI:57783"/>
    </ligand>
</feature>
<evidence type="ECO:0000313" key="21">
    <source>
        <dbReference type="Proteomes" id="UP000231139"/>
    </source>
</evidence>
<dbReference type="FunFam" id="1.10.1040.10:FF:000001">
    <property type="entry name" value="Glycerol-3-phosphate dehydrogenase [NAD(P)+]"/>
    <property type="match status" value="1"/>
</dbReference>
<feature type="binding site" evidence="13">
    <location>
        <position position="257"/>
    </location>
    <ligand>
        <name>sn-glycerol 3-phosphate</name>
        <dbReference type="ChEBI" id="CHEBI:57597"/>
    </ligand>
</feature>
<comment type="catalytic activity">
    <reaction evidence="13">
        <text>sn-glycerol 3-phosphate + NAD(+) = dihydroxyacetone phosphate + NADH + H(+)</text>
        <dbReference type="Rhea" id="RHEA:11092"/>
        <dbReference type="ChEBI" id="CHEBI:15378"/>
        <dbReference type="ChEBI" id="CHEBI:57540"/>
        <dbReference type="ChEBI" id="CHEBI:57597"/>
        <dbReference type="ChEBI" id="CHEBI:57642"/>
        <dbReference type="ChEBI" id="CHEBI:57945"/>
        <dbReference type="EC" id="1.1.1.94"/>
    </reaction>
</comment>
<comment type="subcellular location">
    <subcellularLocation>
        <location evidence="13">Cytoplasm</location>
    </subcellularLocation>
</comment>
<dbReference type="InterPro" id="IPR011128">
    <property type="entry name" value="G3P_DH_NAD-dep_N"/>
</dbReference>
<dbReference type="InterPro" id="IPR013328">
    <property type="entry name" value="6PGD_dom2"/>
</dbReference>
<dbReference type="GO" id="GO:0005829">
    <property type="term" value="C:cytosol"/>
    <property type="evidence" value="ECO:0007669"/>
    <property type="project" value="TreeGrafter"/>
</dbReference>
<keyword evidence="4 13" id="KW-0560">Oxidoreductase</keyword>
<evidence type="ECO:0000256" key="15">
    <source>
        <dbReference type="PIRSR" id="PIRSR000114-2"/>
    </source>
</evidence>
<feature type="binding site" evidence="16">
    <location>
        <begin position="9"/>
        <end position="14"/>
    </location>
    <ligand>
        <name>NAD(+)</name>
        <dbReference type="ChEBI" id="CHEBI:57540"/>
    </ligand>
</feature>
<comment type="caution">
    <text evidence="13">Lacks conserved residue(s) required for the propagation of feature annotation.</text>
</comment>
<evidence type="ECO:0000256" key="1">
    <source>
        <dbReference type="ARBA" id="ARBA00011009"/>
    </source>
</evidence>
<feature type="binding site" evidence="13">
    <location>
        <position position="282"/>
    </location>
    <ligand>
        <name>NADPH</name>
        <dbReference type="ChEBI" id="CHEBI:57783"/>
    </ligand>
</feature>
<dbReference type="InterPro" id="IPR006109">
    <property type="entry name" value="G3P_DH_NAD-dep_C"/>
</dbReference>
<evidence type="ECO:0000256" key="17">
    <source>
        <dbReference type="RuleBase" id="RU000437"/>
    </source>
</evidence>
<evidence type="ECO:0000256" key="8">
    <source>
        <dbReference type="ARBA" id="ARBA00023264"/>
    </source>
</evidence>
<feature type="domain" description="Glycerol-3-phosphate dehydrogenase NAD-dependent N-terminal" evidence="18">
    <location>
        <begin position="4"/>
        <end position="162"/>
    </location>
</feature>
<sequence length="334" mass="36928">MKEKITILGDGAWGTTLAILLSEKGYDVLLWGNFPDYLNSLERKRENVKFLPKIKISPEVKFEKNIQKAVNSSNIIILAIPSKYFRQVVKKLKKDGEKISFSGKIFISVAKGIERKTFKRMSEIIKEELPGVCQAVLSGPTIAPEVARKLPAVAVIASSNINIAKKLQRIFSTDFFRIYTSSDMVGVELGGALKNIIAIAAGISDGLGFGANAKAAILSRGIVEIQRLGKKLGAEKRTFWGISGLGDLSTTCISQESRNRTLGERIGKGEKLKDILNSMVNVAEGVTTTEAAYRLSKIYSVDMPITKEIYLILYKNKSPQKAIQSLMQRKRKRE</sequence>
<reference evidence="20 21" key="1">
    <citation type="submission" date="2017-09" db="EMBL/GenBank/DDBJ databases">
        <title>Depth-based differentiation of microbial function through sediment-hosted aquifers and enrichment of novel symbionts in the deep terrestrial subsurface.</title>
        <authorList>
            <person name="Probst A.J."/>
            <person name="Ladd B."/>
            <person name="Jarett J.K."/>
            <person name="Geller-Mcgrath D.E."/>
            <person name="Sieber C.M."/>
            <person name="Emerson J.B."/>
            <person name="Anantharaman K."/>
            <person name="Thomas B.C."/>
            <person name="Malmstrom R."/>
            <person name="Stieglmeier M."/>
            <person name="Klingl A."/>
            <person name="Woyke T."/>
            <person name="Ryan C.M."/>
            <person name="Banfield J.F."/>
        </authorList>
    </citation>
    <scope>NUCLEOTIDE SEQUENCE [LARGE SCALE GENOMIC DNA]</scope>
    <source>
        <strain evidence="20">CG11_big_fil_rev_8_21_14_0_20_35_11</strain>
    </source>
</reference>
<dbReference type="HAMAP" id="MF_00394">
    <property type="entry name" value="NAD_Glyc3P_dehydrog"/>
    <property type="match status" value="1"/>
</dbReference>
<dbReference type="InterPro" id="IPR036291">
    <property type="entry name" value="NAD(P)-bd_dom_sf"/>
</dbReference>
<evidence type="ECO:0000256" key="7">
    <source>
        <dbReference type="ARBA" id="ARBA00023209"/>
    </source>
</evidence>
<gene>
    <name evidence="13 20" type="primary">gpsA</name>
    <name evidence="20" type="ORF">COV62_01335</name>
</gene>
<dbReference type="Proteomes" id="UP000231139">
    <property type="component" value="Unassembled WGS sequence"/>
</dbReference>
<keyword evidence="6 13" id="KW-0443">Lipid metabolism</keyword>
<feature type="binding site" evidence="13">
    <location>
        <position position="247"/>
    </location>
    <ligand>
        <name>sn-glycerol 3-phosphate</name>
        <dbReference type="ChEBI" id="CHEBI:57597"/>
    </ligand>
</feature>
<comment type="pathway">
    <text evidence="13">Membrane lipid metabolism; glycerophospholipid metabolism.</text>
</comment>
<evidence type="ECO:0000256" key="3">
    <source>
        <dbReference type="ARBA" id="ARBA00022857"/>
    </source>
</evidence>
<feature type="binding site" evidence="13">
    <location>
        <position position="111"/>
    </location>
    <ligand>
        <name>NADPH</name>
        <dbReference type="ChEBI" id="CHEBI:57783"/>
    </ligand>
</feature>
<feature type="binding site" evidence="13">
    <location>
        <position position="143"/>
    </location>
    <ligand>
        <name>NADPH</name>
        <dbReference type="ChEBI" id="CHEBI:57783"/>
    </ligand>
</feature>
<dbReference type="PANTHER" id="PTHR11728:SF1">
    <property type="entry name" value="GLYCEROL-3-PHOSPHATE DEHYDROGENASE [NAD(+)] 2, CHLOROPLASTIC"/>
    <property type="match status" value="1"/>
</dbReference>
<evidence type="ECO:0000259" key="19">
    <source>
        <dbReference type="Pfam" id="PF07479"/>
    </source>
</evidence>
<dbReference type="NCBIfam" id="NF000940">
    <property type="entry name" value="PRK00094.1-2"/>
    <property type="match status" value="1"/>
</dbReference>
<dbReference type="GO" id="GO:0046168">
    <property type="term" value="P:glycerol-3-phosphate catabolic process"/>
    <property type="evidence" value="ECO:0007669"/>
    <property type="project" value="InterPro"/>
</dbReference>
<feature type="binding site" evidence="13">
    <location>
        <position position="111"/>
    </location>
    <ligand>
        <name>sn-glycerol 3-phosphate</name>
        <dbReference type="ChEBI" id="CHEBI:57597"/>
    </ligand>
</feature>
<feature type="binding site" evidence="13">
    <location>
        <position position="259"/>
    </location>
    <ligand>
        <name>sn-glycerol 3-phosphate</name>
        <dbReference type="ChEBI" id="CHEBI:57597"/>
    </ligand>
</feature>
<evidence type="ECO:0000256" key="4">
    <source>
        <dbReference type="ARBA" id="ARBA00023002"/>
    </source>
</evidence>
<dbReference type="Pfam" id="PF01210">
    <property type="entry name" value="NAD_Gly3P_dh_N"/>
    <property type="match status" value="1"/>
</dbReference>
<keyword evidence="7 13" id="KW-0594">Phospholipid biosynthesis</keyword>
<evidence type="ECO:0000256" key="11">
    <source>
        <dbReference type="ARBA" id="ARBA00069372"/>
    </source>
</evidence>
<comment type="similarity">
    <text evidence="1 13 17">Belongs to the NAD-dependent glycerol-3-phosphate dehydrogenase family.</text>
</comment>
<feature type="domain" description="Glycerol-3-phosphate dehydrogenase NAD-dependent C-terminal" evidence="19">
    <location>
        <begin position="183"/>
        <end position="324"/>
    </location>
</feature>
<dbReference type="GO" id="GO:0051287">
    <property type="term" value="F:NAD binding"/>
    <property type="evidence" value="ECO:0007669"/>
    <property type="project" value="InterPro"/>
</dbReference>
<evidence type="ECO:0000259" key="18">
    <source>
        <dbReference type="Pfam" id="PF01210"/>
    </source>
</evidence>
<dbReference type="Pfam" id="PF07479">
    <property type="entry name" value="NAD_Gly3P_dh_C"/>
    <property type="match status" value="1"/>
</dbReference>
<feature type="binding site" evidence="13">
    <location>
        <position position="139"/>
    </location>
    <ligand>
        <name>sn-glycerol 3-phosphate</name>
        <dbReference type="ChEBI" id="CHEBI:57597"/>
    </ligand>
</feature>
<accession>A0A2H0N2Z6</accession>
<feature type="binding site" evidence="13">
    <location>
        <position position="13"/>
    </location>
    <ligand>
        <name>NADPH</name>
        <dbReference type="ChEBI" id="CHEBI:57783"/>
    </ligand>
</feature>
<dbReference type="PANTHER" id="PTHR11728">
    <property type="entry name" value="GLYCEROL-3-PHOSPHATE DEHYDROGENASE"/>
    <property type="match status" value="1"/>
</dbReference>
<proteinExistence type="inferred from homology"/>
<evidence type="ECO:0000256" key="2">
    <source>
        <dbReference type="ARBA" id="ARBA00022516"/>
    </source>
</evidence>
<dbReference type="GO" id="GO:0141152">
    <property type="term" value="F:glycerol-3-phosphate dehydrogenase (NAD+) activity"/>
    <property type="evidence" value="ECO:0007669"/>
    <property type="project" value="RHEA"/>
</dbReference>
<organism evidence="20 21">
    <name type="scientific">Candidatus Nealsonbacteria bacterium CG11_big_fil_rev_8_21_14_0_20_35_11</name>
    <dbReference type="NCBI Taxonomy" id="1974713"/>
    <lineage>
        <taxon>Bacteria</taxon>
        <taxon>Candidatus Nealsoniibacteriota</taxon>
    </lineage>
</organism>
<keyword evidence="2 13" id="KW-0444">Lipid biosynthesis</keyword>
<feature type="binding site" evidence="15">
    <location>
        <begin position="258"/>
        <end position="259"/>
    </location>
    <ligand>
        <name>substrate</name>
    </ligand>
</feature>
<evidence type="ECO:0000256" key="10">
    <source>
        <dbReference type="ARBA" id="ARBA00066687"/>
    </source>
</evidence>
<name>A0A2H0N2Z6_9BACT</name>
<dbReference type="Gene3D" id="1.10.1040.10">
    <property type="entry name" value="N-(1-d-carboxylethyl)-l-norvaline Dehydrogenase, domain 2"/>
    <property type="match status" value="1"/>
</dbReference>
<feature type="binding site" evidence="13">
    <location>
        <position position="194"/>
    </location>
    <ligand>
        <name>sn-glycerol 3-phosphate</name>
        <dbReference type="ChEBI" id="CHEBI:57597"/>
    </ligand>
</feature>
<evidence type="ECO:0000256" key="6">
    <source>
        <dbReference type="ARBA" id="ARBA00023098"/>
    </source>
</evidence>
<keyword evidence="3 13" id="KW-0521">NADP</keyword>
<feature type="binding site" evidence="16">
    <location>
        <position position="143"/>
    </location>
    <ligand>
        <name>NAD(+)</name>
        <dbReference type="ChEBI" id="CHEBI:57540"/>
    </ligand>
</feature>
<dbReference type="GO" id="GO:0046167">
    <property type="term" value="P:glycerol-3-phosphate biosynthetic process"/>
    <property type="evidence" value="ECO:0007669"/>
    <property type="project" value="UniProtKB-UniRule"/>
</dbReference>
<feature type="binding site" evidence="13">
    <location>
        <position position="141"/>
    </location>
    <ligand>
        <name>sn-glycerol 3-phosphate</name>
        <dbReference type="ChEBI" id="CHEBI:57597"/>
    </ligand>
</feature>
<evidence type="ECO:0000256" key="16">
    <source>
        <dbReference type="PIRSR" id="PIRSR000114-3"/>
    </source>
</evidence>
<evidence type="ECO:0000256" key="9">
    <source>
        <dbReference type="ARBA" id="ARBA00052716"/>
    </source>
</evidence>
<dbReference type="GO" id="GO:0008654">
    <property type="term" value="P:phospholipid biosynthetic process"/>
    <property type="evidence" value="ECO:0007669"/>
    <property type="project" value="UniProtKB-KW"/>
</dbReference>
<comment type="function">
    <text evidence="13">Catalyzes the reduction of the glycolytic intermediate dihydroxyacetone phosphate (DHAP) to sn-glycerol 3-phosphate (G3P), the key precursor for phospholipid synthesis.</text>
</comment>
<keyword evidence="5 13" id="KW-0520">NAD</keyword>
<dbReference type="GO" id="GO:0141153">
    <property type="term" value="F:glycerol-3-phosphate dehydrogenase (NADP+) activity"/>
    <property type="evidence" value="ECO:0007669"/>
    <property type="project" value="RHEA"/>
</dbReference>
<dbReference type="AlphaFoldDB" id="A0A2H0N2Z6"/>
<feature type="binding site" evidence="15">
    <location>
        <position position="111"/>
    </location>
    <ligand>
        <name>substrate</name>
    </ligand>
</feature>
<feature type="binding site" evidence="13">
    <location>
        <position position="258"/>
    </location>
    <ligand>
        <name>NADPH</name>
        <dbReference type="ChEBI" id="CHEBI:57783"/>
    </ligand>
</feature>
<dbReference type="SUPFAM" id="SSF48179">
    <property type="entry name" value="6-phosphogluconate dehydrogenase C-terminal domain-like"/>
    <property type="match status" value="1"/>
</dbReference>
<dbReference type="PROSITE" id="PS00957">
    <property type="entry name" value="NAD_G3PDH"/>
    <property type="match status" value="1"/>
</dbReference>
<dbReference type="SUPFAM" id="SSF51735">
    <property type="entry name" value="NAD(P)-binding Rossmann-fold domains"/>
    <property type="match status" value="1"/>
</dbReference>
<keyword evidence="13" id="KW-0547">Nucleotide-binding</keyword>
<keyword evidence="13" id="KW-0963">Cytoplasm</keyword>
<dbReference type="EMBL" id="PCWK01000032">
    <property type="protein sequence ID" value="PIR02485.1"/>
    <property type="molecule type" value="Genomic_DNA"/>
</dbReference>
<protein>
    <recommendedName>
        <fullName evidence="11 13">Glycerol-3-phosphate dehydrogenase [NAD(P)+]</fullName>
        <ecNumber evidence="10 13">1.1.1.94</ecNumber>
    </recommendedName>
    <alternativeName>
        <fullName evidence="13">NAD(P)(+)-dependent glycerol-3-phosphate dehydrogenase</fullName>
    </alternativeName>
    <alternativeName>
        <fullName evidence="12 13">NAD(P)H-dependent dihydroxyacetone-phosphate reductase</fullName>
    </alternativeName>
</protein>